<evidence type="ECO:0000256" key="5">
    <source>
        <dbReference type="ARBA" id="ARBA00023034"/>
    </source>
</evidence>
<evidence type="ECO:0000259" key="7">
    <source>
        <dbReference type="Pfam" id="PF03016"/>
    </source>
</evidence>
<name>A0ABQ8ICQ1_9ROSI</name>
<keyword evidence="4" id="KW-0735">Signal-anchor</keyword>
<comment type="similarity">
    <text evidence="2">Belongs to the glycosyltransferase 47 family.</text>
</comment>
<keyword evidence="9" id="KW-1185">Reference proteome</keyword>
<comment type="caution">
    <text evidence="8">The sequence shown here is derived from an EMBL/GenBank/DDBJ whole genome shotgun (WGS) entry which is preliminary data.</text>
</comment>
<gene>
    <name evidence="8" type="ORF">JRO89_XS03G0288100</name>
</gene>
<keyword evidence="4" id="KW-0812">Transmembrane</keyword>
<feature type="domain" description="Exostosin GT47" evidence="7">
    <location>
        <begin position="534"/>
        <end position="645"/>
    </location>
</feature>
<dbReference type="PANTHER" id="PTHR11062:SF124">
    <property type="entry name" value="XYLOGALACTURONAN BETA-1,3-XYLOSYLTRANSFERASE"/>
    <property type="match status" value="1"/>
</dbReference>
<organism evidence="8 9">
    <name type="scientific">Xanthoceras sorbifolium</name>
    <dbReference type="NCBI Taxonomy" id="99658"/>
    <lineage>
        <taxon>Eukaryota</taxon>
        <taxon>Viridiplantae</taxon>
        <taxon>Streptophyta</taxon>
        <taxon>Embryophyta</taxon>
        <taxon>Tracheophyta</taxon>
        <taxon>Spermatophyta</taxon>
        <taxon>Magnoliopsida</taxon>
        <taxon>eudicotyledons</taxon>
        <taxon>Gunneridae</taxon>
        <taxon>Pentapetalae</taxon>
        <taxon>rosids</taxon>
        <taxon>malvids</taxon>
        <taxon>Sapindales</taxon>
        <taxon>Sapindaceae</taxon>
        <taxon>Xanthoceroideae</taxon>
        <taxon>Xanthoceras</taxon>
    </lineage>
</organism>
<evidence type="ECO:0000256" key="4">
    <source>
        <dbReference type="ARBA" id="ARBA00022968"/>
    </source>
</evidence>
<proteinExistence type="inferred from homology"/>
<keyword evidence="3" id="KW-0328">Glycosyltransferase</keyword>
<evidence type="ECO:0000256" key="2">
    <source>
        <dbReference type="ARBA" id="ARBA00010271"/>
    </source>
</evidence>
<dbReference type="Pfam" id="PF03016">
    <property type="entry name" value="Exostosin_GT47"/>
    <property type="match status" value="2"/>
</dbReference>
<dbReference type="PANTHER" id="PTHR11062">
    <property type="entry name" value="EXOSTOSIN HEPARAN SULFATE GLYCOSYLTRANSFERASE -RELATED"/>
    <property type="match status" value="1"/>
</dbReference>
<dbReference type="EMBL" id="JAFEMO010000003">
    <property type="protein sequence ID" value="KAH7574375.1"/>
    <property type="molecule type" value="Genomic_DNA"/>
</dbReference>
<reference evidence="8 9" key="1">
    <citation type="submission" date="2021-02" db="EMBL/GenBank/DDBJ databases">
        <title>Plant Genome Project.</title>
        <authorList>
            <person name="Zhang R.-G."/>
        </authorList>
    </citation>
    <scope>NUCLEOTIDE SEQUENCE [LARGE SCALE GENOMIC DNA]</scope>
    <source>
        <tissue evidence="8">Leaves</tissue>
    </source>
</reference>
<dbReference type="InterPro" id="IPR040911">
    <property type="entry name" value="Exostosin_GT47"/>
</dbReference>
<dbReference type="InterPro" id="IPR004263">
    <property type="entry name" value="Exostosin"/>
</dbReference>
<protein>
    <recommendedName>
        <fullName evidence="7">Exostosin GT47 domain-containing protein</fullName>
    </recommendedName>
</protein>
<keyword evidence="6" id="KW-0175">Coiled coil</keyword>
<keyword evidence="3" id="KW-0808">Transferase</keyword>
<comment type="subcellular location">
    <subcellularLocation>
        <location evidence="1">Golgi apparatus membrane</location>
        <topology evidence="1">Single-pass type II membrane protein</topology>
    </subcellularLocation>
</comment>
<accession>A0ABQ8ICQ1</accession>
<feature type="domain" description="Exostosin GT47" evidence="7">
    <location>
        <begin position="147"/>
        <end position="430"/>
    </location>
</feature>
<evidence type="ECO:0000313" key="8">
    <source>
        <dbReference type="EMBL" id="KAH7574375.1"/>
    </source>
</evidence>
<keyword evidence="5" id="KW-0333">Golgi apparatus</keyword>
<evidence type="ECO:0000313" key="9">
    <source>
        <dbReference type="Proteomes" id="UP000827721"/>
    </source>
</evidence>
<evidence type="ECO:0000256" key="6">
    <source>
        <dbReference type="SAM" id="Coils"/>
    </source>
</evidence>
<dbReference type="Gene3D" id="3.40.50.2000">
    <property type="entry name" value="Glycogen Phosphorylase B"/>
    <property type="match status" value="1"/>
</dbReference>
<sequence>MAINLSCLSTSLLLPTFLLLMILYFSAFNQNNTITTFIFPSSSSFNRIDTNQNAPRISPEEIVFQGSPSNSTNITSKSTVTGIKIKKKSSSLEKIESDLASARAAIREAILWKNYTSDNNNKEESFVPRGSIYRNAYAFHQSHIEMMKRFKIWAYREGERPMVHTGPMKHIYAIEGQFIDELESGLSPFMARHPDEAHVFFVPVSVAYIVEYIYLPITTYDRERLVRIFTDYLSVVANKYPYWNRSTGADHFMVSCHDWAPQVSRDNPELYKNFIRGLCNANTSEGFRPMRDISLPEFNLPPGKLTPPRVSRSSHDRPILAFFAGGAHGDIRKILLEHWKDKDNEVQVHEYLPKGQDYTKLMSQSKFCLCPSGFEVASPRVVESIYIGCVPVIISDHYALPFSDVLDWSQFSIQIPVEKIPEIKTILKSVSNNNFMKMVQKVMQVKRHFELNRPAKPFDALHMVLHSVWLRRLNKKKKNSSLQRIEDDLSRARAAIHEAVRLRNYTSNKEETYVRRGPVYRNAYAFHQSRIEMEKRFKVWVYREGELPLIHGGPLNNIYGIEGQFIEEMESGNSKFMARHPDEAHAFFLPISVAYIINFLYRPLVTYSRDQLQRLVADYIGVVSDKYPYWNRSNGADHFLVSCHD</sequence>
<evidence type="ECO:0000256" key="1">
    <source>
        <dbReference type="ARBA" id="ARBA00004323"/>
    </source>
</evidence>
<evidence type="ECO:0000256" key="3">
    <source>
        <dbReference type="ARBA" id="ARBA00022676"/>
    </source>
</evidence>
<feature type="coiled-coil region" evidence="6">
    <location>
        <begin position="475"/>
        <end position="502"/>
    </location>
</feature>
<dbReference type="Proteomes" id="UP000827721">
    <property type="component" value="Unassembled WGS sequence"/>
</dbReference>